<keyword evidence="3" id="KW-1185">Reference proteome</keyword>
<dbReference type="Proteomes" id="UP001428341">
    <property type="component" value="Unassembled WGS sequence"/>
</dbReference>
<proteinExistence type="predicted"/>
<feature type="compositionally biased region" description="Gly residues" evidence="1">
    <location>
        <begin position="143"/>
        <end position="187"/>
    </location>
</feature>
<dbReference type="AlphaFoldDB" id="A0AAP0R012"/>
<comment type="caution">
    <text evidence="2">The sequence shown here is derived from an EMBL/GenBank/DDBJ whole genome shotgun (WGS) entry which is preliminary data.</text>
</comment>
<feature type="region of interest" description="Disordered" evidence="1">
    <location>
        <begin position="82"/>
        <end position="187"/>
    </location>
</feature>
<gene>
    <name evidence="2" type="ORF">WN944_020990</name>
</gene>
<dbReference type="EMBL" id="JBCGBO010000001">
    <property type="protein sequence ID" value="KAK9228043.1"/>
    <property type="molecule type" value="Genomic_DNA"/>
</dbReference>
<protein>
    <recommendedName>
        <fullName evidence="4">Glycine-rich protein</fullName>
    </recommendedName>
</protein>
<organism evidence="2 3">
    <name type="scientific">Citrus x changshan-huyou</name>
    <dbReference type="NCBI Taxonomy" id="2935761"/>
    <lineage>
        <taxon>Eukaryota</taxon>
        <taxon>Viridiplantae</taxon>
        <taxon>Streptophyta</taxon>
        <taxon>Embryophyta</taxon>
        <taxon>Tracheophyta</taxon>
        <taxon>Spermatophyta</taxon>
        <taxon>Magnoliopsida</taxon>
        <taxon>eudicotyledons</taxon>
        <taxon>Gunneridae</taxon>
        <taxon>Pentapetalae</taxon>
        <taxon>rosids</taxon>
        <taxon>malvids</taxon>
        <taxon>Sapindales</taxon>
        <taxon>Rutaceae</taxon>
        <taxon>Aurantioideae</taxon>
        <taxon>Citrus</taxon>
    </lineage>
</organism>
<reference evidence="2 3" key="1">
    <citation type="submission" date="2024-05" db="EMBL/GenBank/DDBJ databases">
        <title>Haplotype-resolved chromosome-level genome assembly of Huyou (Citrus changshanensis).</title>
        <authorList>
            <person name="Miao C."/>
            <person name="Chen W."/>
            <person name="Wu Y."/>
            <person name="Wang L."/>
            <person name="Zhao S."/>
            <person name="Grierson D."/>
            <person name="Xu C."/>
            <person name="Chen K."/>
        </authorList>
    </citation>
    <scope>NUCLEOTIDE SEQUENCE [LARGE SCALE GENOMIC DNA]</scope>
    <source>
        <strain evidence="2">01-14</strain>
        <tissue evidence="2">Leaf</tissue>
    </source>
</reference>
<accession>A0AAP0R012</accession>
<sequence length="291" mass="28252">MYKCNAIEEYKSKRFFAILSQANSFTMETARGFGAFLLLLAAVLSSYLVCGLHSFEESENAVKFNASSNSKLSLEGNNVVEDNQLDRRNTLDSSKGGSHMNNGGGGAGGGGGGGGGGGAGNGGGNGGGGGKGKHKPHKRKGGKGNGGGRGSGSGGGGGGGGGNSGKGHGWGGGSGGGGGGGGGGKGGGGGGGGGGNGGGGGGGGGGGHGGGHKRVFEKEILISVMVVVTEVVELVMKEGVVDKDNRLKEHHSIDHNVEIEVVKQVELADTAAMVVVEVMDKMVRSLDGVES</sequence>
<evidence type="ECO:0008006" key="4">
    <source>
        <dbReference type="Google" id="ProtNLM"/>
    </source>
</evidence>
<evidence type="ECO:0000313" key="3">
    <source>
        <dbReference type="Proteomes" id="UP001428341"/>
    </source>
</evidence>
<feature type="compositionally biased region" description="Gly residues" evidence="1">
    <location>
        <begin position="102"/>
        <end position="130"/>
    </location>
</feature>
<evidence type="ECO:0000313" key="2">
    <source>
        <dbReference type="EMBL" id="KAK9228043.1"/>
    </source>
</evidence>
<name>A0AAP0R012_9ROSI</name>
<evidence type="ECO:0000256" key="1">
    <source>
        <dbReference type="SAM" id="MobiDB-lite"/>
    </source>
</evidence>
<feature type="compositionally biased region" description="Basic residues" evidence="1">
    <location>
        <begin position="131"/>
        <end position="142"/>
    </location>
</feature>